<dbReference type="Proteomes" id="UP000266301">
    <property type="component" value="Chromosome"/>
</dbReference>
<dbReference type="RefSeq" id="WP_119973402.1">
    <property type="nucleotide sequence ID" value="NZ_CP032416.1"/>
</dbReference>
<dbReference type="PANTHER" id="PTHR30383:SF5">
    <property type="entry name" value="SGNH HYDROLASE-TYPE ESTERASE DOMAIN-CONTAINING PROTEIN"/>
    <property type="match status" value="1"/>
</dbReference>
<dbReference type="GO" id="GO:0004622">
    <property type="term" value="F:phosphatidylcholine lysophospholipase activity"/>
    <property type="evidence" value="ECO:0007669"/>
    <property type="project" value="TreeGrafter"/>
</dbReference>
<dbReference type="Gene3D" id="3.40.50.1110">
    <property type="entry name" value="SGNH hydrolase"/>
    <property type="match status" value="1"/>
</dbReference>
<dbReference type="InterPro" id="IPR013830">
    <property type="entry name" value="SGNH_hydro"/>
</dbReference>
<sequence length="194" mass="21943">MKIVCIGDSLTFGYGVSKKDSWVEILKSELNLDIINKGVNGDTTAGMLARSYNDVIENTPDYVIIMGGLNDFMSNRNLNLVTSNLDELISESLKYNITPIIGIEPLLLPPIAKEKWSEDLDYKAINSTQLSYRNWIMIFCALKNINYIDFQKCFEKNLKNKLPSELYIDGLHPTPLGHKLMAGCIKEVFKVMNI</sequence>
<reference evidence="2 3" key="1">
    <citation type="journal article" date="2019" name="Int. J. Syst. Evol. Microbiol.">
        <title>Clostridium fermenticellae sp. nov., isolated from the mud in a fermentation cellar for the production of the Chinese liquor, baijiu.</title>
        <authorList>
            <person name="Xu P.X."/>
            <person name="Chai L.J."/>
            <person name="Qiu T."/>
            <person name="Zhang X.J."/>
            <person name="Lu Z.M."/>
            <person name="Xiao C."/>
            <person name="Wang S.T."/>
            <person name="Shen C.H."/>
            <person name="Shi J.S."/>
            <person name="Xu Z.H."/>
        </authorList>
    </citation>
    <scope>NUCLEOTIDE SEQUENCE [LARGE SCALE GENOMIC DNA]</scope>
    <source>
        <strain evidence="2 3">JN500901</strain>
    </source>
</reference>
<organism evidence="2 3">
    <name type="scientific">Clostridium fermenticellae</name>
    <dbReference type="NCBI Taxonomy" id="2068654"/>
    <lineage>
        <taxon>Bacteria</taxon>
        <taxon>Bacillati</taxon>
        <taxon>Bacillota</taxon>
        <taxon>Clostridia</taxon>
        <taxon>Eubacteriales</taxon>
        <taxon>Clostridiaceae</taxon>
        <taxon>Clostridium</taxon>
    </lineage>
</organism>
<dbReference type="AlphaFoldDB" id="A0A386H613"/>
<dbReference type="EMBL" id="CP032416">
    <property type="protein sequence ID" value="AYD40955.1"/>
    <property type="molecule type" value="Genomic_DNA"/>
</dbReference>
<dbReference type="SUPFAM" id="SSF52266">
    <property type="entry name" value="SGNH hydrolase"/>
    <property type="match status" value="1"/>
</dbReference>
<proteinExistence type="predicted"/>
<dbReference type="InterPro" id="IPR036514">
    <property type="entry name" value="SGNH_hydro_sf"/>
</dbReference>
<dbReference type="Pfam" id="PF13472">
    <property type="entry name" value="Lipase_GDSL_2"/>
    <property type="match status" value="1"/>
</dbReference>
<protein>
    <submittedName>
        <fullName evidence="2">Hydrolase</fullName>
    </submittedName>
</protein>
<dbReference type="PANTHER" id="PTHR30383">
    <property type="entry name" value="THIOESTERASE 1/PROTEASE 1/LYSOPHOSPHOLIPASE L1"/>
    <property type="match status" value="1"/>
</dbReference>
<name>A0A386H613_9CLOT</name>
<gene>
    <name evidence="2" type="ORF">D4Z93_10655</name>
</gene>
<evidence type="ECO:0000259" key="1">
    <source>
        <dbReference type="Pfam" id="PF13472"/>
    </source>
</evidence>
<keyword evidence="3" id="KW-1185">Reference proteome</keyword>
<accession>A0A386H613</accession>
<dbReference type="OrthoDB" id="9777593at2"/>
<dbReference type="KEGG" id="cfer:D4Z93_10655"/>
<keyword evidence="2" id="KW-0378">Hydrolase</keyword>
<evidence type="ECO:0000313" key="3">
    <source>
        <dbReference type="Proteomes" id="UP000266301"/>
    </source>
</evidence>
<dbReference type="InterPro" id="IPR051532">
    <property type="entry name" value="Ester_Hydrolysis_Enzymes"/>
</dbReference>
<feature type="domain" description="SGNH hydrolase-type esterase" evidence="1">
    <location>
        <begin position="5"/>
        <end position="180"/>
    </location>
</feature>
<evidence type="ECO:0000313" key="2">
    <source>
        <dbReference type="EMBL" id="AYD40955.1"/>
    </source>
</evidence>